<proteinExistence type="predicted"/>
<evidence type="ECO:0000313" key="3">
    <source>
        <dbReference type="Proteomes" id="UP000734271"/>
    </source>
</evidence>
<organism evidence="1 3">
    <name type="scientific">Anaerococcus murdochii</name>
    <dbReference type="NCBI Taxonomy" id="411577"/>
    <lineage>
        <taxon>Bacteria</taxon>
        <taxon>Bacillati</taxon>
        <taxon>Bacillota</taxon>
        <taxon>Tissierellia</taxon>
        <taxon>Tissierellales</taxon>
        <taxon>Peptoniphilaceae</taxon>
        <taxon>Anaerococcus</taxon>
    </lineage>
</organism>
<dbReference type="EMBL" id="JAIPME010000001">
    <property type="protein sequence ID" value="MBZ2385785.1"/>
    <property type="molecule type" value="Genomic_DNA"/>
</dbReference>
<reference evidence="1 3" key="1">
    <citation type="submission" date="2021-08" db="EMBL/GenBank/DDBJ databases">
        <title>FDA dAtabase for Regulatory Grade micrObial Sequences (FDA-ARGOS): Supporting development and validation of Infectious Disease Dx tests.</title>
        <authorList>
            <person name="Sproer C."/>
            <person name="Gronow S."/>
            <person name="Severitt S."/>
            <person name="Schroder I."/>
            <person name="Tallon L."/>
            <person name="Sadzewicz L."/>
            <person name="Zhao X."/>
            <person name="Boylan J."/>
            <person name="Ott S."/>
            <person name="Bowen H."/>
            <person name="Vavikolanu K."/>
            <person name="Hazen T."/>
            <person name="Aluvathingal J."/>
            <person name="Nadendla S."/>
            <person name="Lowell S."/>
            <person name="Myers T."/>
            <person name="Yan Y."/>
            <person name="Sichtig H."/>
        </authorList>
    </citation>
    <scope>NUCLEOTIDE SEQUENCE [LARGE SCALE GENOMIC DNA]</scope>
    <source>
        <strain evidence="1 3">FDAARGOS_1460</strain>
    </source>
</reference>
<evidence type="ECO:0000313" key="1">
    <source>
        <dbReference type="EMBL" id="MBZ2385785.1"/>
    </source>
</evidence>
<comment type="caution">
    <text evidence="1">The sequence shown here is derived from an EMBL/GenBank/DDBJ whole genome shotgun (WGS) entry which is preliminary data.</text>
</comment>
<dbReference type="EMBL" id="JAIPME010000002">
    <property type="protein sequence ID" value="MBZ2387811.1"/>
    <property type="molecule type" value="Genomic_DNA"/>
</dbReference>
<accession>A0ABS7SW69</accession>
<dbReference type="RefSeq" id="WP_223417541.1">
    <property type="nucleotide sequence ID" value="NZ_JAIPME010000001.1"/>
</dbReference>
<protein>
    <recommendedName>
        <fullName evidence="4">Phage protein</fullName>
    </recommendedName>
</protein>
<evidence type="ECO:0000313" key="2">
    <source>
        <dbReference type="EMBL" id="MBZ2387811.1"/>
    </source>
</evidence>
<gene>
    <name evidence="1" type="ORF">K8P03_00400</name>
    <name evidence="2" type="ORF">K8P03_11060</name>
</gene>
<dbReference type="Proteomes" id="UP000734271">
    <property type="component" value="Unassembled WGS sequence"/>
</dbReference>
<name>A0ABS7SW69_9FIRM</name>
<evidence type="ECO:0008006" key="4">
    <source>
        <dbReference type="Google" id="ProtNLM"/>
    </source>
</evidence>
<sequence>MKIDLTNDEIGVLTALIFEHLNTIEVERWFEGMDEEKREKARYSFRNIKSKILAANFMVMADIIKKEKEDADE</sequence>
<keyword evidence="3" id="KW-1185">Reference proteome</keyword>